<evidence type="ECO:0000256" key="3">
    <source>
        <dbReference type="ARBA" id="ARBA00022490"/>
    </source>
</evidence>
<dbReference type="AlphaFoldDB" id="A0A3B3U8D4"/>
<name>A0A3B3U8D4_9TELE</name>
<dbReference type="SUPFAM" id="SSF82185">
    <property type="entry name" value="Histone H3 K4-specific methyltransferase SET7/9 N-terminal domain"/>
    <property type="match status" value="2"/>
</dbReference>
<dbReference type="PANTHER" id="PTHR46613">
    <property type="entry name" value="RADIAL SPOKE HEAD 10 HOMOLOG B-RELATED"/>
    <property type="match status" value="1"/>
</dbReference>
<dbReference type="SMART" id="SM00698">
    <property type="entry name" value="MORN"/>
    <property type="match status" value="5"/>
</dbReference>
<evidence type="ECO:0000256" key="2">
    <source>
        <dbReference type="ARBA" id="ARBA00004430"/>
    </source>
</evidence>
<dbReference type="GO" id="GO:0031514">
    <property type="term" value="C:motile cilium"/>
    <property type="evidence" value="ECO:0007669"/>
    <property type="project" value="UniProtKB-SubCell"/>
</dbReference>
<organism evidence="9 10">
    <name type="scientific">Poecilia latipinna</name>
    <name type="common">sailfin molly</name>
    <dbReference type="NCBI Taxonomy" id="48699"/>
    <lineage>
        <taxon>Eukaryota</taxon>
        <taxon>Metazoa</taxon>
        <taxon>Chordata</taxon>
        <taxon>Craniata</taxon>
        <taxon>Vertebrata</taxon>
        <taxon>Euteleostomi</taxon>
        <taxon>Actinopterygii</taxon>
        <taxon>Neopterygii</taxon>
        <taxon>Teleostei</taxon>
        <taxon>Neoteleostei</taxon>
        <taxon>Acanthomorphata</taxon>
        <taxon>Ovalentaria</taxon>
        <taxon>Atherinomorphae</taxon>
        <taxon>Cyprinodontiformes</taxon>
        <taxon>Poeciliidae</taxon>
        <taxon>Poeciliinae</taxon>
        <taxon>Poecilia</taxon>
    </lineage>
</organism>
<proteinExistence type="predicted"/>
<evidence type="ECO:0000256" key="7">
    <source>
        <dbReference type="ARBA" id="ARBA00023212"/>
    </source>
</evidence>
<sequence length="198" mass="21972">MATRLQHQPPNFTLALDWLKNIVQRASWNGFYGVCNFVNIDRYEGETSEGQIHGEGVASFHGGHEYKICLHGIFSKGLMEGSGTFTQANGVKYEVGSLSDGDFVCNLPTGQGTFTWLDGSTYTGDISRGIRHGMGTYKCPRTGMSYSGQWDHVCFNSYPSGNTYTGEWKNNLRHGEGTMNWTKLGQQYVGSWKDGVQV</sequence>
<keyword evidence="8" id="KW-0966">Cell projection</keyword>
<dbReference type="Pfam" id="PF02493">
    <property type="entry name" value="MORN"/>
    <property type="match status" value="6"/>
</dbReference>
<dbReference type="Gene3D" id="2.20.110.10">
    <property type="entry name" value="Histone H3 K4-specific methyltransferase SET7/9 N-terminal domain"/>
    <property type="match status" value="2"/>
</dbReference>
<keyword evidence="4" id="KW-0677">Repeat</keyword>
<evidence type="ECO:0000256" key="8">
    <source>
        <dbReference type="ARBA" id="ARBA00023273"/>
    </source>
</evidence>
<reference evidence="9" key="2">
    <citation type="submission" date="2025-09" db="UniProtKB">
        <authorList>
            <consortium name="Ensembl"/>
        </authorList>
    </citation>
    <scope>IDENTIFICATION</scope>
</reference>
<dbReference type="GO" id="GO:0005930">
    <property type="term" value="C:axoneme"/>
    <property type="evidence" value="ECO:0007669"/>
    <property type="project" value="UniProtKB-SubCell"/>
</dbReference>
<evidence type="ECO:0000313" key="9">
    <source>
        <dbReference type="Ensembl" id="ENSPLAP00000009036.1"/>
    </source>
</evidence>
<reference evidence="9" key="1">
    <citation type="submission" date="2025-08" db="UniProtKB">
        <authorList>
            <consortium name="Ensembl"/>
        </authorList>
    </citation>
    <scope>IDENTIFICATION</scope>
</reference>
<dbReference type="Ensembl" id="ENSPLAT00000001889.1">
    <property type="protein sequence ID" value="ENSPLAP00000009036.1"/>
    <property type="gene ID" value="ENSPLAG00000011775.1"/>
</dbReference>
<keyword evidence="7" id="KW-0206">Cytoskeleton</keyword>
<keyword evidence="10" id="KW-1185">Reference proteome</keyword>
<protein>
    <submittedName>
        <fullName evidence="9">Uncharacterized protein</fullName>
    </submittedName>
</protein>
<evidence type="ECO:0000256" key="1">
    <source>
        <dbReference type="ARBA" id="ARBA00004230"/>
    </source>
</evidence>
<evidence type="ECO:0000256" key="5">
    <source>
        <dbReference type="ARBA" id="ARBA00022846"/>
    </source>
</evidence>
<dbReference type="PANTHER" id="PTHR46613:SF1">
    <property type="entry name" value="RADIAL SPOKE HEAD 10 HOMOLOG B-RELATED"/>
    <property type="match status" value="1"/>
</dbReference>
<keyword evidence="6" id="KW-0969">Cilium</keyword>
<accession>A0A3B3U8D4</accession>
<dbReference type="InterPro" id="IPR003409">
    <property type="entry name" value="MORN"/>
</dbReference>
<keyword evidence="3" id="KW-0963">Cytoplasm</keyword>
<evidence type="ECO:0000313" key="10">
    <source>
        <dbReference type="Proteomes" id="UP000261500"/>
    </source>
</evidence>
<dbReference type="Proteomes" id="UP000261500">
    <property type="component" value="Unplaced"/>
</dbReference>
<evidence type="ECO:0000256" key="4">
    <source>
        <dbReference type="ARBA" id="ARBA00022737"/>
    </source>
</evidence>
<dbReference type="GeneTree" id="ENSGT00940000168282"/>
<comment type="subcellular location">
    <subcellularLocation>
        <location evidence="1">Cell projection</location>
        <location evidence="1">Cilium</location>
        <location evidence="1">Flagellum</location>
    </subcellularLocation>
    <subcellularLocation>
        <location evidence="2">Cytoplasm</location>
        <location evidence="2">Cytoskeleton</location>
        <location evidence="2">Cilium axoneme</location>
    </subcellularLocation>
</comment>
<evidence type="ECO:0000256" key="6">
    <source>
        <dbReference type="ARBA" id="ARBA00023069"/>
    </source>
</evidence>
<keyword evidence="5" id="KW-0282">Flagellum</keyword>